<evidence type="ECO:0000313" key="2">
    <source>
        <dbReference type="Proteomes" id="UP000236291"/>
    </source>
</evidence>
<reference evidence="1 2" key="2">
    <citation type="journal article" date="2017" name="Front. Plant Sci.">
        <title>Gene Classification and Mining of Molecular Markers Useful in Red Clover (Trifolium pratense) Breeding.</title>
        <authorList>
            <person name="Istvanek J."/>
            <person name="Dluhosova J."/>
            <person name="Dluhos P."/>
            <person name="Patkova L."/>
            <person name="Nedelnik J."/>
            <person name="Repkova J."/>
        </authorList>
    </citation>
    <scope>NUCLEOTIDE SEQUENCE [LARGE SCALE GENOMIC DNA]</scope>
    <source>
        <strain evidence="2">cv. Tatra</strain>
        <tissue evidence="1">Young leaves</tissue>
    </source>
</reference>
<accession>A0A2K3KQN2</accession>
<gene>
    <name evidence="1" type="ORF">L195_g064040</name>
</gene>
<organism evidence="1 2">
    <name type="scientific">Trifolium pratense</name>
    <name type="common">Red clover</name>
    <dbReference type="NCBI Taxonomy" id="57577"/>
    <lineage>
        <taxon>Eukaryota</taxon>
        <taxon>Viridiplantae</taxon>
        <taxon>Streptophyta</taxon>
        <taxon>Embryophyta</taxon>
        <taxon>Tracheophyta</taxon>
        <taxon>Spermatophyta</taxon>
        <taxon>Magnoliopsida</taxon>
        <taxon>eudicotyledons</taxon>
        <taxon>Gunneridae</taxon>
        <taxon>Pentapetalae</taxon>
        <taxon>rosids</taxon>
        <taxon>fabids</taxon>
        <taxon>Fabales</taxon>
        <taxon>Fabaceae</taxon>
        <taxon>Papilionoideae</taxon>
        <taxon>50 kb inversion clade</taxon>
        <taxon>NPAAA clade</taxon>
        <taxon>Hologalegina</taxon>
        <taxon>IRL clade</taxon>
        <taxon>Trifolieae</taxon>
        <taxon>Trifolium</taxon>
    </lineage>
</organism>
<dbReference type="EMBL" id="ASHM01230570">
    <property type="protein sequence ID" value="PNX68576.1"/>
    <property type="molecule type" value="Genomic_DNA"/>
</dbReference>
<reference evidence="1 2" key="1">
    <citation type="journal article" date="2014" name="Am. J. Bot.">
        <title>Genome assembly and annotation for red clover (Trifolium pratense; Fabaceae).</title>
        <authorList>
            <person name="Istvanek J."/>
            <person name="Jaros M."/>
            <person name="Krenek A."/>
            <person name="Repkova J."/>
        </authorList>
    </citation>
    <scope>NUCLEOTIDE SEQUENCE [LARGE SCALE GENOMIC DNA]</scope>
    <source>
        <strain evidence="2">cv. Tatra</strain>
        <tissue evidence="1">Young leaves</tissue>
    </source>
</reference>
<dbReference type="Proteomes" id="UP000236291">
    <property type="component" value="Unassembled WGS sequence"/>
</dbReference>
<protein>
    <submittedName>
        <fullName evidence="1">Uncharacterized protein</fullName>
    </submittedName>
</protein>
<proteinExistence type="predicted"/>
<sequence>SRSLFLQSTGDAVAISSALQQHCN</sequence>
<evidence type="ECO:0000313" key="1">
    <source>
        <dbReference type="EMBL" id="PNX68576.1"/>
    </source>
</evidence>
<comment type="caution">
    <text evidence="1">The sequence shown here is derived from an EMBL/GenBank/DDBJ whole genome shotgun (WGS) entry which is preliminary data.</text>
</comment>
<dbReference type="AlphaFoldDB" id="A0A2K3KQN2"/>
<name>A0A2K3KQN2_TRIPR</name>
<feature type="non-terminal residue" evidence="1">
    <location>
        <position position="1"/>
    </location>
</feature>